<comment type="caution">
    <text evidence="1">The sequence shown here is derived from an EMBL/GenBank/DDBJ whole genome shotgun (WGS) entry which is preliminary data.</text>
</comment>
<sequence>MFLGVQRVVPFKGTTRWFKTKTHLCNYLKSKALQKRPPGLSF</sequence>
<organism evidence="1 2">
    <name type="scientific">Bacteroides xylanisolvens SD CC 1b</name>
    <dbReference type="NCBI Taxonomy" id="702447"/>
    <lineage>
        <taxon>Bacteria</taxon>
        <taxon>Pseudomonadati</taxon>
        <taxon>Bacteroidota</taxon>
        <taxon>Bacteroidia</taxon>
        <taxon>Bacteroidales</taxon>
        <taxon>Bacteroidaceae</taxon>
        <taxon>Bacteroides</taxon>
    </lineage>
</organism>
<gene>
    <name evidence="1" type="ORF">BN890_12430</name>
</gene>
<protein>
    <submittedName>
        <fullName evidence="1">Uncharacterized protein</fullName>
    </submittedName>
</protein>
<evidence type="ECO:0000313" key="2">
    <source>
        <dbReference type="Proteomes" id="UP000019380"/>
    </source>
</evidence>
<reference evidence="1 2" key="1">
    <citation type="submission" date="2013-12" db="EMBL/GenBank/DDBJ databases">
        <title>Improved hybrid genome assemblies of Bacteroides xylanisolvens SD CC 1b and Bacteroides xylanisolvens SD CC 2a using Illumina and 454 Sequencing.</title>
        <authorList>
            <person name="Ramaraj T."/>
            <person name="Sundararajan A."/>
            <person name="Mudge J."/>
            <person name="Schilkey F.D."/>
            <person name="Delvecchio V."/>
            <person name="Donlon M."/>
            <person name="Ziemer C."/>
        </authorList>
    </citation>
    <scope>NUCLEOTIDE SEQUENCE [LARGE SCALE GENOMIC DNA]</scope>
</reference>
<name>W6P0T6_9BACE</name>
<proteinExistence type="predicted"/>
<dbReference type="Proteomes" id="UP000019380">
    <property type="component" value="Unassembled WGS sequence"/>
</dbReference>
<dbReference type="EMBL" id="CBXG010000016">
    <property type="protein sequence ID" value="CDM03676.1"/>
    <property type="molecule type" value="Genomic_DNA"/>
</dbReference>
<dbReference type="AlphaFoldDB" id="W6P0T6"/>
<accession>W6P0T6</accession>
<evidence type="ECO:0000313" key="1">
    <source>
        <dbReference type="EMBL" id="CDM03676.1"/>
    </source>
</evidence>